<reference evidence="3 4" key="1">
    <citation type="journal article" date="2020" name="Microbiol. Resour. Announc.">
        <title>Draft Genome Sequence of a Cladosporium Species Isolated from the Mesophotic Ascidian Didemnum maculosum.</title>
        <authorList>
            <person name="Gioti A."/>
            <person name="Siaperas R."/>
            <person name="Nikolaivits E."/>
            <person name="Le Goff G."/>
            <person name="Ouazzani J."/>
            <person name="Kotoulas G."/>
            <person name="Topakas E."/>
        </authorList>
    </citation>
    <scope>NUCLEOTIDE SEQUENCE [LARGE SCALE GENOMIC DNA]</scope>
    <source>
        <strain evidence="3 4">TM138-S3</strain>
    </source>
</reference>
<dbReference type="PIRSF" id="PIRSF029171">
    <property type="entry name" value="Esterase_LipA"/>
    <property type="match status" value="1"/>
</dbReference>
<organism evidence="3 4">
    <name type="scientific">Cladosporium halotolerans</name>
    <dbReference type="NCBI Taxonomy" id="1052096"/>
    <lineage>
        <taxon>Eukaryota</taxon>
        <taxon>Fungi</taxon>
        <taxon>Dikarya</taxon>
        <taxon>Ascomycota</taxon>
        <taxon>Pezizomycotina</taxon>
        <taxon>Dothideomycetes</taxon>
        <taxon>Dothideomycetidae</taxon>
        <taxon>Cladosporiales</taxon>
        <taxon>Cladosporiaceae</taxon>
        <taxon>Cladosporium</taxon>
    </lineage>
</organism>
<dbReference type="GO" id="GO:0004806">
    <property type="term" value="F:triacylglycerol lipase activity"/>
    <property type="evidence" value="ECO:0007669"/>
    <property type="project" value="UniProtKB-UniRule"/>
</dbReference>
<dbReference type="RefSeq" id="XP_069231726.1">
    <property type="nucleotide sequence ID" value="XM_069371303.1"/>
</dbReference>
<sequence length="464" mass="49060">MLKHFVSLFMLVAFLAGSSIGQLITPPLLPSLDPFYQPPAGFESQEPGAILRTRKVATAYFGLIPNPVQAWQLLYRTNAVDGSAIASVTTVFKPLVAKNDRFVSFQTAYDGAARSGVCDPSYNYRLFAPQIDLISSVEFLLLQAFILDGNIVSASDYEGPDAAFGAGRLAGTGVLDSMRAVKNFKSTLGFSTDNPKVVGYGYSGGAIATGWAAGLQPSYAPELDIKGWAHGGTPANLTGTALLVDGTLFSGFLPQALAGLSAPTAYGAELLPVYDQIITPYGQTVLDLAEQICSVQNIFTFAFQEVQSTKVQTLGDQIFYEPTISSVLTRNNMGLNSGETPTAPVYMFHAPDDEIIPYANATTLRDDWCGFGASVEFVTIAAGGHATTEVIGFPGAFKFVKDAFDGNVGGACSSETVLDETLNPLALGLSLEPILVQLLNALAIAGRKDANIISDVGNLNKTAT</sequence>
<comment type="similarity">
    <text evidence="2">Belongs to the AB hydrolase superfamily. Lipase family.</text>
</comment>
<dbReference type="GO" id="GO:0016042">
    <property type="term" value="P:lipid catabolic process"/>
    <property type="evidence" value="ECO:0007669"/>
    <property type="project" value="UniProtKB-UniRule"/>
</dbReference>
<proteinExistence type="inferred from homology"/>
<feature type="signal peptide" evidence="2">
    <location>
        <begin position="1"/>
        <end position="21"/>
    </location>
</feature>
<evidence type="ECO:0000256" key="2">
    <source>
        <dbReference type="PIRNR" id="PIRNR029171"/>
    </source>
</evidence>
<dbReference type="GeneID" id="96004141"/>
<dbReference type="AlphaFoldDB" id="A0AB34KYK1"/>
<evidence type="ECO:0000313" key="3">
    <source>
        <dbReference type="EMBL" id="KAL1588621.1"/>
    </source>
</evidence>
<dbReference type="PANTHER" id="PTHR34853:SF5">
    <property type="entry name" value="LIP-DOMAIN-CONTAINING PROTEIN-RELATED"/>
    <property type="match status" value="1"/>
</dbReference>
<protein>
    <recommendedName>
        <fullName evidence="5">LIP-domain-containing protein</fullName>
    </recommendedName>
</protein>
<dbReference type="InterPro" id="IPR005152">
    <property type="entry name" value="Lipase_secreted"/>
</dbReference>
<gene>
    <name evidence="3" type="ORF">WHR41_02697</name>
</gene>
<name>A0AB34KYK1_9PEZI</name>
<feature type="chain" id="PRO_5044050136" description="LIP-domain-containing protein" evidence="2">
    <location>
        <begin position="22"/>
        <end position="464"/>
    </location>
</feature>
<dbReference type="PANTHER" id="PTHR34853">
    <property type="match status" value="1"/>
</dbReference>
<dbReference type="InterPro" id="IPR029058">
    <property type="entry name" value="AB_hydrolase_fold"/>
</dbReference>
<dbReference type="Pfam" id="PF03583">
    <property type="entry name" value="LIP"/>
    <property type="match status" value="1"/>
</dbReference>
<comment type="caution">
    <text evidence="3">The sequence shown here is derived from an EMBL/GenBank/DDBJ whole genome shotgun (WGS) entry which is preliminary data.</text>
</comment>
<dbReference type="Proteomes" id="UP000803884">
    <property type="component" value="Unassembled WGS sequence"/>
</dbReference>
<keyword evidence="4" id="KW-1185">Reference proteome</keyword>
<dbReference type="Gene3D" id="1.10.260.130">
    <property type="match status" value="1"/>
</dbReference>
<keyword evidence="1" id="KW-0378">Hydrolase</keyword>
<dbReference type="Gene3D" id="3.40.50.1820">
    <property type="entry name" value="alpha/beta hydrolase"/>
    <property type="match status" value="1"/>
</dbReference>
<dbReference type="SUPFAM" id="SSF53474">
    <property type="entry name" value="alpha/beta-Hydrolases"/>
    <property type="match status" value="1"/>
</dbReference>
<evidence type="ECO:0008006" key="5">
    <source>
        <dbReference type="Google" id="ProtNLM"/>
    </source>
</evidence>
<keyword evidence="2" id="KW-0732">Signal</keyword>
<accession>A0AB34KYK1</accession>
<dbReference type="EMBL" id="JAAQHG020000006">
    <property type="protein sequence ID" value="KAL1588621.1"/>
    <property type="molecule type" value="Genomic_DNA"/>
</dbReference>
<evidence type="ECO:0000313" key="4">
    <source>
        <dbReference type="Proteomes" id="UP000803884"/>
    </source>
</evidence>
<evidence type="ECO:0000256" key="1">
    <source>
        <dbReference type="ARBA" id="ARBA00022801"/>
    </source>
</evidence>